<protein>
    <submittedName>
        <fullName evidence="5">DoxX family protein</fullName>
    </submittedName>
</protein>
<feature type="non-terminal residue" evidence="5">
    <location>
        <position position="93"/>
    </location>
</feature>
<dbReference type="AlphaFoldDB" id="A0A4Z0G8M9"/>
<evidence type="ECO:0000313" key="6">
    <source>
        <dbReference type="Proteomes" id="UP000297948"/>
    </source>
</evidence>
<keyword evidence="3" id="KW-1133">Transmembrane helix</keyword>
<name>A0A4Z0G8M9_9ACTN</name>
<organism evidence="5 6">
    <name type="scientific">Streptomyces palmae</name>
    <dbReference type="NCBI Taxonomy" id="1701085"/>
    <lineage>
        <taxon>Bacteria</taxon>
        <taxon>Bacillati</taxon>
        <taxon>Actinomycetota</taxon>
        <taxon>Actinomycetes</taxon>
        <taxon>Kitasatosporales</taxon>
        <taxon>Streptomycetaceae</taxon>
        <taxon>Streptomyces</taxon>
    </lineage>
</organism>
<sequence>MSMTYRKDLGLLALRMGAGGVLFAHGAQKLFGWFGGHGLEATGQAMEGMGFTPLAFLAAAEPVDLVTYRWAERDTGNDDARYARLAAARLPRA</sequence>
<gene>
    <name evidence="5" type="ORF">E4099_28530</name>
</gene>
<evidence type="ECO:0000256" key="2">
    <source>
        <dbReference type="ARBA" id="ARBA00022692"/>
    </source>
</evidence>
<evidence type="ECO:0000313" key="5">
    <source>
        <dbReference type="EMBL" id="TGA90924.1"/>
    </source>
</evidence>
<evidence type="ECO:0000256" key="3">
    <source>
        <dbReference type="ARBA" id="ARBA00022989"/>
    </source>
</evidence>
<dbReference type="OrthoDB" id="346004at2"/>
<keyword evidence="6" id="KW-1185">Reference proteome</keyword>
<keyword evidence="4" id="KW-0472">Membrane</keyword>
<dbReference type="GO" id="GO:0016020">
    <property type="term" value="C:membrane"/>
    <property type="evidence" value="ECO:0007669"/>
    <property type="project" value="UniProtKB-SubCell"/>
</dbReference>
<dbReference type="EMBL" id="SRID01000432">
    <property type="protein sequence ID" value="TGA90924.1"/>
    <property type="molecule type" value="Genomic_DNA"/>
</dbReference>
<comment type="caution">
    <text evidence="5">The sequence shown here is derived from an EMBL/GenBank/DDBJ whole genome shotgun (WGS) entry which is preliminary data.</text>
</comment>
<evidence type="ECO:0000256" key="1">
    <source>
        <dbReference type="ARBA" id="ARBA00004141"/>
    </source>
</evidence>
<evidence type="ECO:0000256" key="4">
    <source>
        <dbReference type="ARBA" id="ARBA00023136"/>
    </source>
</evidence>
<accession>A0A4Z0G8M9</accession>
<dbReference type="Pfam" id="PF07681">
    <property type="entry name" value="DoxX"/>
    <property type="match status" value="1"/>
</dbReference>
<reference evidence="5 6" key="1">
    <citation type="submission" date="2019-03" db="EMBL/GenBank/DDBJ databases">
        <authorList>
            <person name="Gonzalez-Pimentel J.L."/>
        </authorList>
    </citation>
    <scope>NUCLEOTIDE SEQUENCE [LARGE SCALE GENOMIC DNA]</scope>
    <source>
        <strain evidence="5 6">JCM 31289</strain>
    </source>
</reference>
<dbReference type="InterPro" id="IPR032808">
    <property type="entry name" value="DoxX"/>
</dbReference>
<keyword evidence="2" id="KW-0812">Transmembrane</keyword>
<dbReference type="RefSeq" id="WP_135342008.1">
    <property type="nucleotide sequence ID" value="NZ_SRID01000432.1"/>
</dbReference>
<dbReference type="Proteomes" id="UP000297948">
    <property type="component" value="Unassembled WGS sequence"/>
</dbReference>
<proteinExistence type="predicted"/>
<comment type="subcellular location">
    <subcellularLocation>
        <location evidence="1">Membrane</location>
        <topology evidence="1">Multi-pass membrane protein</topology>
    </subcellularLocation>
</comment>